<dbReference type="Gene3D" id="2.60.410.10">
    <property type="entry name" value="D-Ala-D-Ala carboxypeptidase, C-terminal domain"/>
    <property type="match status" value="1"/>
</dbReference>
<dbReference type="SMART" id="SM00936">
    <property type="entry name" value="PBP5_C"/>
    <property type="match status" value="1"/>
</dbReference>
<comment type="function">
    <text evidence="1">Removes C-terminal D-alanyl residues from sugar-peptide cell wall precursors.</text>
</comment>
<dbReference type="InterPro" id="IPR012907">
    <property type="entry name" value="Peptidase_S11_C"/>
</dbReference>
<dbReference type="InterPro" id="IPR037167">
    <property type="entry name" value="Peptidase_S11_C_sf"/>
</dbReference>
<dbReference type="GO" id="GO:0009252">
    <property type="term" value="P:peptidoglycan biosynthetic process"/>
    <property type="evidence" value="ECO:0007669"/>
    <property type="project" value="UniProtKB-UniPathway"/>
</dbReference>
<dbReference type="PANTHER" id="PTHR21581">
    <property type="entry name" value="D-ALANYL-D-ALANINE CARBOXYPEPTIDASE"/>
    <property type="match status" value="1"/>
</dbReference>
<dbReference type="Pfam" id="PF07943">
    <property type="entry name" value="PBP5_C"/>
    <property type="match status" value="1"/>
</dbReference>
<evidence type="ECO:0000256" key="8">
    <source>
        <dbReference type="ARBA" id="ARBA00022801"/>
    </source>
</evidence>
<comment type="caution">
    <text evidence="18">The sequence shown here is derived from an EMBL/GenBank/DDBJ whole genome shotgun (WGS) entry which is preliminary data.</text>
</comment>
<proteinExistence type="inferred from homology"/>
<gene>
    <name evidence="18" type="ORF">E4680_10235</name>
</gene>
<keyword evidence="6" id="KW-0645">Protease</keyword>
<dbReference type="InterPro" id="IPR012338">
    <property type="entry name" value="Beta-lactam/transpept-like"/>
</dbReference>
<feature type="active site" description="Proton acceptor" evidence="13">
    <location>
        <position position="68"/>
    </location>
</feature>
<reference evidence="18 19" key="1">
    <citation type="journal article" date="2019" name="ISME J.">
        <title>Candidatus Macondimonas diazotrophica, a novel gammaproteobacterial genus dominating crude-oil-contaminated coastal sediments.</title>
        <authorList>
            <person name="Karthikeyan S."/>
            <person name="Konstantinidis K."/>
        </authorList>
    </citation>
    <scope>NUCLEOTIDE SEQUENCE [LARGE SCALE GENOMIC DNA]</scope>
    <source>
        <strain evidence="18 19">KTK01</strain>
    </source>
</reference>
<dbReference type="GO" id="GO:0008360">
    <property type="term" value="P:regulation of cell shape"/>
    <property type="evidence" value="ECO:0007669"/>
    <property type="project" value="UniProtKB-KW"/>
</dbReference>
<sequence>MLPIRFPRSLLISVLLLLWTTAALAAPIPVPAPPQINASSYVLMDFDSGRLLVANNPDLRVEPASITKVMTAYAAFRQLQDGDLKLDEQVTISEKAWRAEGSRTFLRVGTQIDVETLIKGMIVQSGNDASIALAEHIAGAEESFAGLMNQYAQSLGMTNTHFTNATGLPDPNHYTTARDIAILAQAMIRDFPEQYAWYSIRSFLFNGIEQSNRNRLLWRDASVDGLKTGHTSSAGYCLVSSAKRDQMRLISVVMGTPSDNARMNDSQALLNYGFRFYSTHRLYPAGEAVTEAPVWMGKANKVVLVLKKDLFITVPRGQYDGVQTQAEVQDRLVAPLPEDGPIGKLVVRFNDEPLTEDALYPQKAVERGSWFRRLWHWLLMWFQ</sequence>
<keyword evidence="7 16" id="KW-0732">Signal</keyword>
<evidence type="ECO:0000256" key="6">
    <source>
        <dbReference type="ARBA" id="ARBA00022670"/>
    </source>
</evidence>
<evidence type="ECO:0000256" key="11">
    <source>
        <dbReference type="ARBA" id="ARBA00023316"/>
    </source>
</evidence>
<dbReference type="PANTHER" id="PTHR21581:SF6">
    <property type="entry name" value="TRAFFICKING PROTEIN PARTICLE COMPLEX SUBUNIT 12"/>
    <property type="match status" value="1"/>
</dbReference>
<evidence type="ECO:0000256" key="4">
    <source>
        <dbReference type="ARBA" id="ARBA00012448"/>
    </source>
</evidence>
<accession>A0A4Z0F8Z9</accession>
<evidence type="ECO:0000256" key="2">
    <source>
        <dbReference type="ARBA" id="ARBA00004752"/>
    </source>
</evidence>
<dbReference type="Proteomes" id="UP000297890">
    <property type="component" value="Unassembled WGS sequence"/>
</dbReference>
<evidence type="ECO:0000256" key="3">
    <source>
        <dbReference type="ARBA" id="ARBA00007164"/>
    </source>
</evidence>
<keyword evidence="9" id="KW-0133">Cell shape</keyword>
<protein>
    <recommendedName>
        <fullName evidence="4">serine-type D-Ala-D-Ala carboxypeptidase</fullName>
        <ecNumber evidence="4">3.4.16.4</ecNumber>
    </recommendedName>
</protein>
<dbReference type="GO" id="GO:0009002">
    <property type="term" value="F:serine-type D-Ala-D-Ala carboxypeptidase activity"/>
    <property type="evidence" value="ECO:0007669"/>
    <property type="project" value="UniProtKB-EC"/>
</dbReference>
<evidence type="ECO:0000256" key="13">
    <source>
        <dbReference type="PIRSR" id="PIRSR618044-1"/>
    </source>
</evidence>
<evidence type="ECO:0000256" key="5">
    <source>
        <dbReference type="ARBA" id="ARBA00022645"/>
    </source>
</evidence>
<keyword evidence="11" id="KW-0961">Cell wall biogenesis/degradation</keyword>
<evidence type="ECO:0000256" key="15">
    <source>
        <dbReference type="RuleBase" id="RU004016"/>
    </source>
</evidence>
<organism evidence="18 19">
    <name type="scientific">Candidatus Macondimonas diazotrophica</name>
    <dbReference type="NCBI Taxonomy" id="2305248"/>
    <lineage>
        <taxon>Bacteria</taxon>
        <taxon>Pseudomonadati</taxon>
        <taxon>Pseudomonadota</taxon>
        <taxon>Gammaproteobacteria</taxon>
        <taxon>Chromatiales</taxon>
        <taxon>Ectothiorhodospiraceae</taxon>
        <taxon>Candidatus Macondimonas</taxon>
    </lineage>
</organism>
<comment type="pathway">
    <text evidence="2">Cell wall biogenesis; peptidoglycan biosynthesis.</text>
</comment>
<feature type="domain" description="Peptidase S11 D-Ala-D-Ala carboxypeptidase A C-terminal" evidence="17">
    <location>
        <begin position="277"/>
        <end position="367"/>
    </location>
</feature>
<evidence type="ECO:0000256" key="1">
    <source>
        <dbReference type="ARBA" id="ARBA00003217"/>
    </source>
</evidence>
<dbReference type="OrthoDB" id="9795979at2"/>
<dbReference type="UniPathway" id="UPA00219"/>
<evidence type="ECO:0000313" key="19">
    <source>
        <dbReference type="Proteomes" id="UP000297890"/>
    </source>
</evidence>
<keyword evidence="10" id="KW-0573">Peptidoglycan synthesis</keyword>
<name>A0A4Z0F8Z9_9GAMM</name>
<keyword evidence="19" id="KW-1185">Reference proteome</keyword>
<keyword evidence="5 18" id="KW-0121">Carboxypeptidase</keyword>
<dbReference type="GO" id="GO:0071555">
    <property type="term" value="P:cell wall organization"/>
    <property type="evidence" value="ECO:0007669"/>
    <property type="project" value="UniProtKB-KW"/>
</dbReference>
<evidence type="ECO:0000256" key="16">
    <source>
        <dbReference type="SAM" id="SignalP"/>
    </source>
</evidence>
<feature type="binding site" evidence="14">
    <location>
        <position position="227"/>
    </location>
    <ligand>
        <name>substrate</name>
    </ligand>
</feature>
<dbReference type="PRINTS" id="PR00725">
    <property type="entry name" value="DADACBPTASE1"/>
</dbReference>
<feature type="active site" description="Acyl-ester intermediate" evidence="13">
    <location>
        <position position="65"/>
    </location>
</feature>
<dbReference type="EMBL" id="SRIO01000013">
    <property type="protein sequence ID" value="TFZ82026.1"/>
    <property type="molecule type" value="Genomic_DNA"/>
</dbReference>
<dbReference type="InterPro" id="IPR015956">
    <property type="entry name" value="Peniciliin-bd_prot_C_sf"/>
</dbReference>
<comment type="catalytic activity">
    <reaction evidence="12">
        <text>Preferential cleavage: (Ac)2-L-Lys-D-Ala-|-D-Ala. Also transpeptidation of peptidyl-alanyl moieties that are N-acyl substituents of D-alanine.</text>
        <dbReference type="EC" id="3.4.16.4"/>
    </reaction>
</comment>
<dbReference type="RefSeq" id="WP_135282312.1">
    <property type="nucleotide sequence ID" value="NZ_SRIO01000013.1"/>
</dbReference>
<evidence type="ECO:0000256" key="7">
    <source>
        <dbReference type="ARBA" id="ARBA00022729"/>
    </source>
</evidence>
<dbReference type="GO" id="GO:0006508">
    <property type="term" value="P:proteolysis"/>
    <property type="evidence" value="ECO:0007669"/>
    <property type="project" value="UniProtKB-KW"/>
</dbReference>
<dbReference type="EC" id="3.4.16.4" evidence="4"/>
<evidence type="ECO:0000256" key="10">
    <source>
        <dbReference type="ARBA" id="ARBA00022984"/>
    </source>
</evidence>
<feature type="chain" id="PRO_5021217933" description="serine-type D-Ala-D-Ala carboxypeptidase" evidence="16">
    <location>
        <begin position="26"/>
        <end position="383"/>
    </location>
</feature>
<dbReference type="Pfam" id="PF00768">
    <property type="entry name" value="Peptidase_S11"/>
    <property type="match status" value="1"/>
</dbReference>
<evidence type="ECO:0000256" key="9">
    <source>
        <dbReference type="ARBA" id="ARBA00022960"/>
    </source>
</evidence>
<dbReference type="SUPFAM" id="SSF56601">
    <property type="entry name" value="beta-lactamase/transpeptidase-like"/>
    <property type="match status" value="1"/>
</dbReference>
<comment type="similarity">
    <text evidence="3 15">Belongs to the peptidase S11 family.</text>
</comment>
<evidence type="ECO:0000313" key="18">
    <source>
        <dbReference type="EMBL" id="TFZ82026.1"/>
    </source>
</evidence>
<dbReference type="Gene3D" id="3.40.710.10">
    <property type="entry name" value="DD-peptidase/beta-lactamase superfamily"/>
    <property type="match status" value="1"/>
</dbReference>
<evidence type="ECO:0000259" key="17">
    <source>
        <dbReference type="SMART" id="SM00936"/>
    </source>
</evidence>
<keyword evidence="8" id="KW-0378">Hydrolase</keyword>
<dbReference type="SUPFAM" id="SSF69189">
    <property type="entry name" value="Penicillin-binding protein associated domain"/>
    <property type="match status" value="1"/>
</dbReference>
<evidence type="ECO:0000256" key="14">
    <source>
        <dbReference type="PIRSR" id="PIRSR618044-2"/>
    </source>
</evidence>
<dbReference type="InterPro" id="IPR001967">
    <property type="entry name" value="Peptidase_S11_N"/>
</dbReference>
<feature type="active site" evidence="13">
    <location>
        <position position="125"/>
    </location>
</feature>
<feature type="signal peptide" evidence="16">
    <location>
        <begin position="1"/>
        <end position="25"/>
    </location>
</feature>
<evidence type="ECO:0000256" key="12">
    <source>
        <dbReference type="ARBA" id="ARBA00034000"/>
    </source>
</evidence>
<dbReference type="InterPro" id="IPR018044">
    <property type="entry name" value="Peptidase_S11"/>
</dbReference>
<dbReference type="AlphaFoldDB" id="A0A4Z0F8Z9"/>